<evidence type="ECO:0000256" key="1">
    <source>
        <dbReference type="ARBA" id="ARBA00009986"/>
    </source>
</evidence>
<sequence>MNIVVTVKTSEIGPRGLVDSSSYPMSVDIQKSVSLLRKGFDEGILRTVESRKSALRNIVRLFSENEESLVKALEEDLHRCRAEALCTDIDNSVSEAKIMLANIDSWLREEIVPSTFISSMDTVTIQRQPFGVVLIISPWNFPIVLTFQPMIGAIAAGNCVLIKPSEITPACSQLIAKLVPKYLDERICQVICGDASVCKSILDTQHFDFIFYTGSTAVGREVYMAAAKQLTPVVLELGGKCPVYIDSNVNLDMAVRRILSSKLLNCGQICIAPDYVICHEDMLPKFEEKIKIILEEFFGNDPQKSPDLARIINERHFKRLSNLLNQTKGKIVIGGKLDEVDKYISPTVVFNVESDDVLMQDEIFGPILPVLSVKSPSEAIQIIKSREKALAVYVFTQNKSLFNDFKHATSSGAIMMNDCLMHIVIPNIPFGGVGHSGMGSYHGRYSIEAFSHRRPVILKSEIEFINRKIRYYPYTESGLNWLRWSLKKSESNGCQIL</sequence>
<dbReference type="PANTHER" id="PTHR43570:SF16">
    <property type="entry name" value="ALDEHYDE DEHYDROGENASE TYPE III, ISOFORM Q"/>
    <property type="match status" value="1"/>
</dbReference>
<dbReference type="InterPro" id="IPR016162">
    <property type="entry name" value="Ald_DH_N"/>
</dbReference>
<evidence type="ECO:0000313" key="7">
    <source>
        <dbReference type="Proteomes" id="UP000050795"/>
    </source>
</evidence>
<comment type="similarity">
    <text evidence="1 4">Belongs to the aldehyde dehydrogenase family.</text>
</comment>
<dbReference type="InterPro" id="IPR012394">
    <property type="entry name" value="Aldehyde_DH_NAD(P)"/>
</dbReference>
<feature type="active site" evidence="5">
    <location>
        <position position="236"/>
    </location>
</feature>
<dbReference type="WBParaSite" id="TREG1_5330.1">
    <property type="protein sequence ID" value="TREG1_5330.1"/>
    <property type="gene ID" value="TREG1_5330"/>
</dbReference>
<proteinExistence type="inferred from homology"/>
<dbReference type="GO" id="GO:0006081">
    <property type="term" value="P:aldehyde metabolic process"/>
    <property type="evidence" value="ECO:0007669"/>
    <property type="project" value="InterPro"/>
</dbReference>
<dbReference type="GO" id="GO:0004029">
    <property type="term" value="F:aldehyde dehydrogenase (NAD+) activity"/>
    <property type="evidence" value="ECO:0007669"/>
    <property type="project" value="TreeGrafter"/>
</dbReference>
<dbReference type="InterPro" id="IPR016163">
    <property type="entry name" value="Ald_DH_C"/>
</dbReference>
<dbReference type="Proteomes" id="UP000050795">
    <property type="component" value="Unassembled WGS sequence"/>
</dbReference>
<dbReference type="GO" id="GO:0005737">
    <property type="term" value="C:cytoplasm"/>
    <property type="evidence" value="ECO:0007669"/>
    <property type="project" value="TreeGrafter"/>
</dbReference>
<evidence type="ECO:0000256" key="3">
    <source>
        <dbReference type="ARBA" id="ARBA00023027"/>
    </source>
</evidence>
<organism evidence="7 8">
    <name type="scientific">Trichobilharzia regenti</name>
    <name type="common">Nasal bird schistosome</name>
    <dbReference type="NCBI Taxonomy" id="157069"/>
    <lineage>
        <taxon>Eukaryota</taxon>
        <taxon>Metazoa</taxon>
        <taxon>Spiralia</taxon>
        <taxon>Lophotrochozoa</taxon>
        <taxon>Platyhelminthes</taxon>
        <taxon>Trematoda</taxon>
        <taxon>Digenea</taxon>
        <taxon>Strigeidida</taxon>
        <taxon>Schistosomatoidea</taxon>
        <taxon>Schistosomatidae</taxon>
        <taxon>Trichobilharzia</taxon>
    </lineage>
</organism>
<dbReference type="CDD" id="cd07087">
    <property type="entry name" value="ALDH_F3-13-14_CALDH-like"/>
    <property type="match status" value="1"/>
</dbReference>
<keyword evidence="3" id="KW-0520">NAD</keyword>
<reference evidence="7" key="1">
    <citation type="submission" date="2022-06" db="EMBL/GenBank/DDBJ databases">
        <authorList>
            <person name="Berger JAMES D."/>
            <person name="Berger JAMES D."/>
        </authorList>
    </citation>
    <scope>NUCLEOTIDE SEQUENCE [LARGE SCALE GENOMIC DNA]</scope>
</reference>
<dbReference type="PROSITE" id="PS00070">
    <property type="entry name" value="ALDEHYDE_DEHYDR_CYS"/>
    <property type="match status" value="1"/>
</dbReference>
<dbReference type="PANTHER" id="PTHR43570">
    <property type="entry name" value="ALDEHYDE DEHYDROGENASE"/>
    <property type="match status" value="1"/>
</dbReference>
<dbReference type="FunFam" id="3.40.605.10:FF:000004">
    <property type="entry name" value="Aldehyde dehydrogenase"/>
    <property type="match status" value="1"/>
</dbReference>
<dbReference type="PIRSF" id="PIRSF036492">
    <property type="entry name" value="ALDH"/>
    <property type="match status" value="1"/>
</dbReference>
<evidence type="ECO:0000256" key="4">
    <source>
        <dbReference type="PIRNR" id="PIRNR036492"/>
    </source>
</evidence>
<feature type="domain" description="Aldehyde dehydrogenase" evidence="6">
    <location>
        <begin position="28"/>
        <end position="453"/>
    </location>
</feature>
<dbReference type="SUPFAM" id="SSF53720">
    <property type="entry name" value="ALDH-like"/>
    <property type="match status" value="1"/>
</dbReference>
<dbReference type="InterPro" id="IPR016160">
    <property type="entry name" value="Ald_DH_CS_CYS"/>
</dbReference>
<keyword evidence="2 4" id="KW-0560">Oxidoreductase</keyword>
<evidence type="ECO:0000256" key="5">
    <source>
        <dbReference type="PIRSR" id="PIRSR036492-1"/>
    </source>
</evidence>
<dbReference type="InterPro" id="IPR016161">
    <property type="entry name" value="Ald_DH/histidinol_DH"/>
</dbReference>
<name>A0AA85JUB7_TRIRE</name>
<evidence type="ECO:0000259" key="6">
    <source>
        <dbReference type="Pfam" id="PF00171"/>
    </source>
</evidence>
<keyword evidence="7" id="KW-1185">Reference proteome</keyword>
<protein>
    <recommendedName>
        <fullName evidence="4">Aldehyde dehydrogenase</fullName>
    </recommendedName>
</protein>
<evidence type="ECO:0000313" key="8">
    <source>
        <dbReference type="WBParaSite" id="TREG1_5330.1"/>
    </source>
</evidence>
<dbReference type="FunFam" id="3.40.309.10:FF:000003">
    <property type="entry name" value="Aldehyde dehydrogenase"/>
    <property type="match status" value="1"/>
</dbReference>
<reference evidence="8" key="2">
    <citation type="submission" date="2023-11" db="UniProtKB">
        <authorList>
            <consortium name="WormBaseParasite"/>
        </authorList>
    </citation>
    <scope>IDENTIFICATION</scope>
</reference>
<feature type="active site" evidence="5">
    <location>
        <position position="270"/>
    </location>
</feature>
<dbReference type="InterPro" id="IPR015590">
    <property type="entry name" value="Aldehyde_DH_dom"/>
</dbReference>
<evidence type="ECO:0000256" key="2">
    <source>
        <dbReference type="ARBA" id="ARBA00023002"/>
    </source>
</evidence>
<dbReference type="Pfam" id="PF00171">
    <property type="entry name" value="Aldedh"/>
    <property type="match status" value="1"/>
</dbReference>
<dbReference type="Gene3D" id="3.40.605.10">
    <property type="entry name" value="Aldehyde Dehydrogenase, Chain A, domain 1"/>
    <property type="match status" value="1"/>
</dbReference>
<dbReference type="Gene3D" id="3.40.309.10">
    <property type="entry name" value="Aldehyde Dehydrogenase, Chain A, domain 2"/>
    <property type="match status" value="1"/>
</dbReference>
<dbReference type="AlphaFoldDB" id="A0AA85JUB7"/>
<accession>A0AA85JUB7</accession>